<dbReference type="PANTHER" id="PTHR47618:SF1">
    <property type="entry name" value="BIFUNCTIONAL OLIGORIBONUCLEASE AND PAP PHOSPHATASE NRNA"/>
    <property type="match status" value="1"/>
</dbReference>
<dbReference type="InterPro" id="IPR001667">
    <property type="entry name" value="DDH_dom"/>
</dbReference>
<dbReference type="PANTHER" id="PTHR47618">
    <property type="entry name" value="BIFUNCTIONAL OLIGORIBONUCLEASE AND PAP PHOSPHATASE NRNA"/>
    <property type="match status" value="1"/>
</dbReference>
<organism evidence="3 4">
    <name type="scientific">Gordonia jinhuaensis</name>
    <dbReference type="NCBI Taxonomy" id="1517702"/>
    <lineage>
        <taxon>Bacteria</taxon>
        <taxon>Bacillati</taxon>
        <taxon>Actinomycetota</taxon>
        <taxon>Actinomycetes</taxon>
        <taxon>Mycobacteriales</taxon>
        <taxon>Gordoniaceae</taxon>
        <taxon>Gordonia</taxon>
    </lineage>
</organism>
<dbReference type="InterPro" id="IPR051319">
    <property type="entry name" value="Oligoribo/pAp-PDE_c-di-AMP_PDE"/>
</dbReference>
<dbReference type="GO" id="GO:0003676">
    <property type="term" value="F:nucleic acid binding"/>
    <property type="evidence" value="ECO:0007669"/>
    <property type="project" value="InterPro"/>
</dbReference>
<evidence type="ECO:0000313" key="3">
    <source>
        <dbReference type="EMBL" id="GGB26735.1"/>
    </source>
</evidence>
<dbReference type="Pfam" id="PF02272">
    <property type="entry name" value="DHHA1"/>
    <property type="match status" value="1"/>
</dbReference>
<evidence type="ECO:0000259" key="1">
    <source>
        <dbReference type="Pfam" id="PF01368"/>
    </source>
</evidence>
<dbReference type="Gene3D" id="3.90.1640.10">
    <property type="entry name" value="inorganic pyrophosphatase (n-terminal core)"/>
    <property type="match status" value="1"/>
</dbReference>
<accession>A0A916T300</accession>
<dbReference type="RefSeq" id="WP_229742234.1">
    <property type="nucleotide sequence ID" value="NZ_BMGC01000006.1"/>
</dbReference>
<feature type="domain" description="DHHA1" evidence="2">
    <location>
        <begin position="246"/>
        <end position="312"/>
    </location>
</feature>
<evidence type="ECO:0000313" key="4">
    <source>
        <dbReference type="Proteomes" id="UP000621454"/>
    </source>
</evidence>
<protein>
    <submittedName>
        <fullName evidence="3">Phosphoesterase</fullName>
    </submittedName>
</protein>
<feature type="domain" description="DDH" evidence="1">
    <location>
        <begin position="23"/>
        <end position="163"/>
    </location>
</feature>
<reference evidence="3" key="1">
    <citation type="journal article" date="2014" name="Int. J. Syst. Evol. Microbiol.">
        <title>Complete genome sequence of Corynebacterium casei LMG S-19264T (=DSM 44701T), isolated from a smear-ripened cheese.</title>
        <authorList>
            <consortium name="US DOE Joint Genome Institute (JGI-PGF)"/>
            <person name="Walter F."/>
            <person name="Albersmeier A."/>
            <person name="Kalinowski J."/>
            <person name="Ruckert C."/>
        </authorList>
    </citation>
    <scope>NUCLEOTIDE SEQUENCE</scope>
    <source>
        <strain evidence="3">CGMCC 1.12827</strain>
    </source>
</reference>
<sequence length="323" mass="33497">MSTDTLPADLAAAAKVIAAADSVTIVCHIRPDADTVGSALALALALDKRGTRVEVVYPAQWELPAALAELPGSEMLADSPADGGHAVVVAVDCASPERLGEHAQMASEADECVVIDHHASNPGFGTRQVIDPTADCSAELVLALVEELDVDVDVDIATCVYAGLVTDTGSFRWARPRSFDLAARLLAHGVDGSAITRRLIDTHPVGWLQMVSHALGSATLVADAFDGAGLIYAVIRHADLADLGWEEGESVIDVVRTVDAAEVAVVFKEGTPGEWTVSLRSKSTVDLVPLANRLGGGGHPRASGYTVSGTADEVVGQLLGALD</sequence>
<dbReference type="AlphaFoldDB" id="A0A916T300"/>
<reference evidence="3" key="2">
    <citation type="submission" date="2020-09" db="EMBL/GenBank/DDBJ databases">
        <authorList>
            <person name="Sun Q."/>
            <person name="Zhou Y."/>
        </authorList>
    </citation>
    <scope>NUCLEOTIDE SEQUENCE</scope>
    <source>
        <strain evidence="3">CGMCC 1.12827</strain>
    </source>
</reference>
<dbReference type="EMBL" id="BMGC01000006">
    <property type="protein sequence ID" value="GGB26735.1"/>
    <property type="molecule type" value="Genomic_DNA"/>
</dbReference>
<comment type="caution">
    <text evidence="3">The sequence shown here is derived from an EMBL/GenBank/DDBJ whole genome shotgun (WGS) entry which is preliminary data.</text>
</comment>
<name>A0A916T300_9ACTN</name>
<dbReference type="InterPro" id="IPR038763">
    <property type="entry name" value="DHH_sf"/>
</dbReference>
<keyword evidence="4" id="KW-1185">Reference proteome</keyword>
<dbReference type="InterPro" id="IPR003156">
    <property type="entry name" value="DHHA1_dom"/>
</dbReference>
<proteinExistence type="predicted"/>
<dbReference type="Pfam" id="PF01368">
    <property type="entry name" value="DHH"/>
    <property type="match status" value="1"/>
</dbReference>
<gene>
    <name evidence="3" type="ORF">GCM10011489_13560</name>
</gene>
<dbReference type="Gene3D" id="3.10.310.30">
    <property type="match status" value="1"/>
</dbReference>
<dbReference type="Proteomes" id="UP000621454">
    <property type="component" value="Unassembled WGS sequence"/>
</dbReference>
<dbReference type="SUPFAM" id="SSF64182">
    <property type="entry name" value="DHH phosphoesterases"/>
    <property type="match status" value="1"/>
</dbReference>
<evidence type="ECO:0000259" key="2">
    <source>
        <dbReference type="Pfam" id="PF02272"/>
    </source>
</evidence>